<keyword evidence="2" id="KW-1185">Reference proteome</keyword>
<dbReference type="STRING" id="198092.SAMN02745194_03364"/>
<protein>
    <submittedName>
        <fullName evidence="1">Uncharacterized protein</fullName>
    </submittedName>
</protein>
<dbReference type="EMBL" id="FQZF01000020">
    <property type="protein sequence ID" value="SHJ78536.1"/>
    <property type="molecule type" value="Genomic_DNA"/>
</dbReference>
<dbReference type="AlphaFoldDB" id="A0A1M6M531"/>
<organism evidence="1 2">
    <name type="scientific">Muricoccus roseus</name>
    <dbReference type="NCBI Taxonomy" id="198092"/>
    <lineage>
        <taxon>Bacteria</taxon>
        <taxon>Pseudomonadati</taxon>
        <taxon>Pseudomonadota</taxon>
        <taxon>Alphaproteobacteria</taxon>
        <taxon>Acetobacterales</taxon>
        <taxon>Roseomonadaceae</taxon>
        <taxon>Muricoccus</taxon>
    </lineage>
</organism>
<sequence length="64" mass="6964">MGICRYDDDTGWCLACGMTRPEKKAWKRMPAYRAAILLALAARLDALAAEGHPTGTAAGKRKKD</sequence>
<dbReference type="Pfam" id="PF06945">
    <property type="entry name" value="DUF1289"/>
    <property type="match status" value="1"/>
</dbReference>
<evidence type="ECO:0000313" key="2">
    <source>
        <dbReference type="Proteomes" id="UP000184387"/>
    </source>
</evidence>
<gene>
    <name evidence="1" type="ORF">SAMN02745194_03364</name>
</gene>
<proteinExistence type="predicted"/>
<dbReference type="Proteomes" id="UP000184387">
    <property type="component" value="Unassembled WGS sequence"/>
</dbReference>
<accession>A0A1M6M531</accession>
<name>A0A1M6M531_9PROT</name>
<dbReference type="InterPro" id="IPR010710">
    <property type="entry name" value="DUF1289"/>
</dbReference>
<evidence type="ECO:0000313" key="1">
    <source>
        <dbReference type="EMBL" id="SHJ78536.1"/>
    </source>
</evidence>
<reference evidence="1 2" key="1">
    <citation type="submission" date="2016-11" db="EMBL/GenBank/DDBJ databases">
        <authorList>
            <person name="Jaros S."/>
            <person name="Januszkiewicz K."/>
            <person name="Wedrychowicz H."/>
        </authorList>
    </citation>
    <scope>NUCLEOTIDE SEQUENCE [LARGE SCALE GENOMIC DNA]</scope>
    <source>
        <strain evidence="1 2">DSM 14916</strain>
    </source>
</reference>
<dbReference type="OrthoDB" id="9811423at2"/>